<evidence type="ECO:0000313" key="5">
    <source>
        <dbReference type="Proteomes" id="UP000008694"/>
    </source>
</evidence>
<evidence type="ECO:0000313" key="4">
    <source>
        <dbReference type="EMBL" id="EFH66388.1"/>
    </source>
</evidence>
<dbReference type="STRING" id="81972.D7KDK3"/>
<name>D7KDK3_ARALL</name>
<organism evidence="5">
    <name type="scientific">Arabidopsis lyrata subsp. lyrata</name>
    <name type="common">Lyre-leaved rock-cress</name>
    <dbReference type="NCBI Taxonomy" id="81972"/>
    <lineage>
        <taxon>Eukaryota</taxon>
        <taxon>Viridiplantae</taxon>
        <taxon>Streptophyta</taxon>
        <taxon>Embryophyta</taxon>
        <taxon>Tracheophyta</taxon>
        <taxon>Spermatophyta</taxon>
        <taxon>Magnoliopsida</taxon>
        <taxon>eudicotyledons</taxon>
        <taxon>Gunneridae</taxon>
        <taxon>Pentapetalae</taxon>
        <taxon>rosids</taxon>
        <taxon>malvids</taxon>
        <taxon>Brassicales</taxon>
        <taxon>Brassicaceae</taxon>
        <taxon>Camelineae</taxon>
        <taxon>Arabidopsis</taxon>
    </lineage>
</organism>
<dbReference type="Gene3D" id="3.30.160.20">
    <property type="match status" value="1"/>
</dbReference>
<dbReference type="PROSITE" id="PS50137">
    <property type="entry name" value="DS_RBD"/>
    <property type="match status" value="1"/>
</dbReference>
<dbReference type="eggNOG" id="ENOG502S4Z9">
    <property type="taxonomic scope" value="Eukaryota"/>
</dbReference>
<dbReference type="Gramene" id="scaffold_101771.1">
    <property type="protein sequence ID" value="scaffold_101771.1"/>
    <property type="gene ID" value="scaffold_101771.1"/>
</dbReference>
<evidence type="ECO:0000259" key="3">
    <source>
        <dbReference type="PROSITE" id="PS50137"/>
    </source>
</evidence>
<dbReference type="SMART" id="SM00358">
    <property type="entry name" value="DSRM"/>
    <property type="match status" value="1"/>
</dbReference>
<dbReference type="KEGG" id="aly:9326191"/>
<dbReference type="HOGENOM" id="CLU_117360_0_0_1"/>
<feature type="domain" description="DRBM" evidence="3">
    <location>
        <begin position="85"/>
        <end position="161"/>
    </location>
</feature>
<dbReference type="AlphaFoldDB" id="D7KDK3"/>
<accession>D7KDK3</accession>
<dbReference type="EMBL" id="GL348713">
    <property type="protein sequence ID" value="EFH66388.1"/>
    <property type="molecule type" value="Genomic_DNA"/>
</dbReference>
<sequence length="191" mass="21372">MYLPPLESSPNPTSSSSVRCEKRMMLQRCESGFKLRKLNDAVEEDIVTQMESNITHENTLVSEPEATLGPQTTEPTTEEETQRSSAKSQLYKFCSVRHWKAPVYECIAEGPCHMILFTVKATVEMKEDSRITVLECFGDPQHKKKIAAEQAAEAALWYLKNVGHTLQTEKASGHKGQIKPISKMMGTGEPV</sequence>
<feature type="region of interest" description="Disordered" evidence="2">
    <location>
        <begin position="51"/>
        <end position="84"/>
    </location>
</feature>
<feature type="region of interest" description="Disordered" evidence="2">
    <location>
        <begin position="170"/>
        <end position="191"/>
    </location>
</feature>
<protein>
    <submittedName>
        <fullName evidence="4">Double-stranded RNA-binding domain-containing protein</fullName>
    </submittedName>
</protein>
<feature type="compositionally biased region" description="Polar residues" evidence="2">
    <location>
        <begin position="51"/>
        <end position="61"/>
    </location>
</feature>
<gene>
    <name evidence="4" type="ORF">ARALYDRAFT_888977</name>
</gene>
<dbReference type="Proteomes" id="UP000008694">
    <property type="component" value="Unassembled WGS sequence"/>
</dbReference>
<keyword evidence="1" id="KW-0694">RNA-binding</keyword>
<evidence type="ECO:0000256" key="2">
    <source>
        <dbReference type="SAM" id="MobiDB-lite"/>
    </source>
</evidence>
<proteinExistence type="predicted"/>
<dbReference type="GO" id="GO:0003723">
    <property type="term" value="F:RNA binding"/>
    <property type="evidence" value="ECO:0007669"/>
    <property type="project" value="UniProtKB-UniRule"/>
</dbReference>
<dbReference type="InterPro" id="IPR014720">
    <property type="entry name" value="dsRBD_dom"/>
</dbReference>
<keyword evidence="5" id="KW-1185">Reference proteome</keyword>
<dbReference type="OrthoDB" id="786951at2759"/>
<reference evidence="5" key="1">
    <citation type="journal article" date="2011" name="Nat. Genet.">
        <title>The Arabidopsis lyrata genome sequence and the basis of rapid genome size change.</title>
        <authorList>
            <person name="Hu T.T."/>
            <person name="Pattyn P."/>
            <person name="Bakker E.G."/>
            <person name="Cao J."/>
            <person name="Cheng J.-F."/>
            <person name="Clark R.M."/>
            <person name="Fahlgren N."/>
            <person name="Fawcett J.A."/>
            <person name="Grimwood J."/>
            <person name="Gundlach H."/>
            <person name="Haberer G."/>
            <person name="Hollister J.D."/>
            <person name="Ossowski S."/>
            <person name="Ottilar R.P."/>
            <person name="Salamov A.A."/>
            <person name="Schneeberger K."/>
            <person name="Spannagl M."/>
            <person name="Wang X."/>
            <person name="Yang L."/>
            <person name="Nasrallah M.E."/>
            <person name="Bergelson J."/>
            <person name="Carrington J.C."/>
            <person name="Gaut B.S."/>
            <person name="Schmutz J."/>
            <person name="Mayer K.F.X."/>
            <person name="Van de Peer Y."/>
            <person name="Grigoriev I.V."/>
            <person name="Nordborg M."/>
            <person name="Weigel D."/>
            <person name="Guo Y.-L."/>
        </authorList>
    </citation>
    <scope>NUCLEOTIDE SEQUENCE [LARGE SCALE GENOMIC DNA]</scope>
    <source>
        <strain evidence="5">cv. MN47</strain>
    </source>
</reference>
<evidence type="ECO:0000256" key="1">
    <source>
        <dbReference type="PROSITE-ProRule" id="PRU00266"/>
    </source>
</evidence>
<dbReference type="SUPFAM" id="SSF54768">
    <property type="entry name" value="dsRNA-binding domain-like"/>
    <property type="match status" value="1"/>
</dbReference>
<dbReference type="Pfam" id="PF14709">
    <property type="entry name" value="DND1_DSRM"/>
    <property type="match status" value="1"/>
</dbReference>